<dbReference type="GO" id="GO:0019350">
    <property type="term" value="P:teichoic acid biosynthetic process"/>
    <property type="evidence" value="ECO:0007669"/>
    <property type="project" value="UniProtKB-KW"/>
</dbReference>
<dbReference type="Gene3D" id="3.40.50.11820">
    <property type="match status" value="1"/>
</dbReference>
<dbReference type="InterPro" id="IPR007554">
    <property type="entry name" value="Glycerophosphate_synth"/>
</dbReference>
<dbReference type="Proteomes" id="UP000474676">
    <property type="component" value="Unassembled WGS sequence"/>
</dbReference>
<accession>A0A6L5Y5E6</accession>
<dbReference type="GO" id="GO:0005886">
    <property type="term" value="C:plasma membrane"/>
    <property type="evidence" value="ECO:0007669"/>
    <property type="project" value="UniProtKB-SubCell"/>
</dbReference>
<dbReference type="RefSeq" id="WP_154574150.1">
    <property type="nucleotide sequence ID" value="NZ_VUMZ01000004.1"/>
</dbReference>
<dbReference type="InterPro" id="IPR043149">
    <property type="entry name" value="TagF_N"/>
</dbReference>
<dbReference type="InterPro" id="IPR051612">
    <property type="entry name" value="Teichoic_Acid_Biosynth"/>
</dbReference>
<gene>
    <name evidence="7" type="ORF">FYJ64_05140</name>
</gene>
<dbReference type="Gene3D" id="3.40.50.12580">
    <property type="match status" value="1"/>
</dbReference>
<name>A0A6L5Y5E6_9FIRM</name>
<dbReference type="EMBL" id="VUMZ01000004">
    <property type="protein sequence ID" value="MST51695.1"/>
    <property type="molecule type" value="Genomic_DNA"/>
</dbReference>
<keyword evidence="4 7" id="KW-0808">Transferase</keyword>
<keyword evidence="5" id="KW-0777">Teichoic acid biosynthesis</keyword>
<keyword evidence="3" id="KW-1003">Cell membrane</keyword>
<proteinExistence type="inferred from homology"/>
<dbReference type="Pfam" id="PF04464">
    <property type="entry name" value="Glyphos_transf"/>
    <property type="match status" value="1"/>
</dbReference>
<dbReference type="SUPFAM" id="SSF53756">
    <property type="entry name" value="UDP-Glycosyltransferase/glycogen phosphorylase"/>
    <property type="match status" value="1"/>
</dbReference>
<comment type="similarity">
    <text evidence="2">Belongs to the CDP-glycerol glycerophosphotransferase family.</text>
</comment>
<dbReference type="AlphaFoldDB" id="A0A6L5Y5E6"/>
<keyword evidence="6" id="KW-0472">Membrane</keyword>
<organism evidence="7 8">
    <name type="scientific">Hornefia butyriciproducens</name>
    <dbReference type="NCBI Taxonomy" id="2652293"/>
    <lineage>
        <taxon>Bacteria</taxon>
        <taxon>Bacillati</taxon>
        <taxon>Bacillota</taxon>
        <taxon>Clostridia</taxon>
        <taxon>Peptostreptococcales</taxon>
        <taxon>Anaerovoracaceae</taxon>
        <taxon>Hornefia</taxon>
    </lineage>
</organism>
<comment type="caution">
    <text evidence="7">The sequence shown here is derived from an EMBL/GenBank/DDBJ whole genome shotgun (WGS) entry which is preliminary data.</text>
</comment>
<comment type="subcellular location">
    <subcellularLocation>
        <location evidence="1">Cell membrane</location>
        <topology evidence="1">Peripheral membrane protein</topology>
    </subcellularLocation>
</comment>
<protein>
    <submittedName>
        <fullName evidence="7">CDP-glycerol glycerophosphotransferase family protein</fullName>
    </submittedName>
</protein>
<evidence type="ECO:0000256" key="5">
    <source>
        <dbReference type="ARBA" id="ARBA00022944"/>
    </source>
</evidence>
<dbReference type="GeneID" id="303114701"/>
<sequence length="469" mass="54010">MSIRAILLNLADRGVTGTYDLHRRRKKARSVYAELTDYYKKRPFLHMDARQRKETMDHILELENSFQGLDHVLAKQYRREVKAYYLKGLGPQCYAKYAKQPVKDKVVFLEKGGPRSAPNGYLSDVLKAQGKYRVVMIGAQLRKRSDIEAYENILKFYREAADAKAIFISSANEFLSQFDLRPETKLIQLWHGLGILKKVGYSTIDNEKFGRSRKEAEEYDSYRNYDFVTLPSMEQAWIFEESMHIPADSGKLLPIGVSRTDQFYKPDIIRKGYEDLHRKFPATAGKKIILYAPTYRGRLSNASAPSAMNYRAMAQALGNEYVLLIKQHGSVRNLPGYPEDLLNTFLFDMNRTPIVGAIERLLMIADICITDYSSIAFEYALLERPLLFFAYDLDEYYVDRGLYYKYDEITPGPICSTTEELIDCIQHIDLCFDKQKIIDFKNRFVGACDGHATERTIALIEQAPQAARP</sequence>
<dbReference type="PANTHER" id="PTHR37316">
    <property type="entry name" value="TEICHOIC ACID GLYCEROL-PHOSPHATE PRIMASE"/>
    <property type="match status" value="1"/>
</dbReference>
<dbReference type="GO" id="GO:0047355">
    <property type="term" value="F:CDP-glycerol glycerophosphotransferase activity"/>
    <property type="evidence" value="ECO:0007669"/>
    <property type="project" value="InterPro"/>
</dbReference>
<evidence type="ECO:0000256" key="4">
    <source>
        <dbReference type="ARBA" id="ARBA00022679"/>
    </source>
</evidence>
<keyword evidence="8" id="KW-1185">Reference proteome</keyword>
<evidence type="ECO:0000313" key="7">
    <source>
        <dbReference type="EMBL" id="MST51695.1"/>
    </source>
</evidence>
<evidence type="ECO:0000256" key="1">
    <source>
        <dbReference type="ARBA" id="ARBA00004202"/>
    </source>
</evidence>
<evidence type="ECO:0000256" key="6">
    <source>
        <dbReference type="ARBA" id="ARBA00023136"/>
    </source>
</evidence>
<dbReference type="PANTHER" id="PTHR37316:SF1">
    <property type="entry name" value="TEICHOIC ACID GLYCEROL-PHOSPHATE PRIMASE"/>
    <property type="match status" value="1"/>
</dbReference>
<evidence type="ECO:0000256" key="2">
    <source>
        <dbReference type="ARBA" id="ARBA00010488"/>
    </source>
</evidence>
<reference evidence="7 8" key="1">
    <citation type="submission" date="2019-08" db="EMBL/GenBank/DDBJ databases">
        <title>In-depth cultivation of the pig gut microbiome towards novel bacterial diversity and tailored functional studies.</title>
        <authorList>
            <person name="Wylensek D."/>
            <person name="Hitch T.C.A."/>
            <person name="Clavel T."/>
        </authorList>
    </citation>
    <scope>NUCLEOTIDE SEQUENCE [LARGE SCALE GENOMIC DNA]</scope>
    <source>
        <strain evidence="7 8">WCA-MUC-591-APC-3H</strain>
    </source>
</reference>
<dbReference type="InterPro" id="IPR043148">
    <property type="entry name" value="TagF_C"/>
</dbReference>
<evidence type="ECO:0000256" key="3">
    <source>
        <dbReference type="ARBA" id="ARBA00022475"/>
    </source>
</evidence>
<evidence type="ECO:0000313" key="8">
    <source>
        <dbReference type="Proteomes" id="UP000474676"/>
    </source>
</evidence>